<protein>
    <submittedName>
        <fullName evidence="1">Uncharacterized protein</fullName>
    </submittedName>
</protein>
<accession>A0A7J0DUM8</accession>
<evidence type="ECO:0000313" key="1">
    <source>
        <dbReference type="EMBL" id="GFS41392.1"/>
    </source>
</evidence>
<evidence type="ECO:0000313" key="2">
    <source>
        <dbReference type="Proteomes" id="UP000585474"/>
    </source>
</evidence>
<dbReference type="AlphaFoldDB" id="A0A7J0DUM8"/>
<name>A0A7J0DUM8_9ERIC</name>
<proteinExistence type="predicted"/>
<comment type="caution">
    <text evidence="1">The sequence shown here is derived from an EMBL/GenBank/DDBJ whole genome shotgun (WGS) entry which is preliminary data.</text>
</comment>
<dbReference type="EMBL" id="BJWL01000374">
    <property type="protein sequence ID" value="GFS41392.1"/>
    <property type="molecule type" value="Genomic_DNA"/>
</dbReference>
<gene>
    <name evidence="1" type="ORF">Acr_00g0074030</name>
</gene>
<keyword evidence="2" id="KW-1185">Reference proteome</keyword>
<sequence length="308" mass="35691">MSTMEAEGSGTKSKYKGNEKVDYDSSRFTGKVEEKFYNRVWVRNGAVIERELDLVTLESSNIERLQNFMSRGWISLTMFKEESILTLCQEFMVNIKYKPVIEKGKERFTSWVLGEKVVTPDTFTEVFGIPREKKPKFKLLDIGMPDLVTISHELLLEGEEWNGEFAMGDWHGKNIDLSRMMFMSLCAAHTASYTRGFVPFTGFLTELFKRNGVHIPVDLIRIEPKRPINRSSLSRSEGQKKKRRFEAIAPQEPSIEMAELKEEIMSLRMEMSTHMTALEEESSRHTTMLQEIKGMLIRMQSKEEEDDD</sequence>
<organism evidence="1 2">
    <name type="scientific">Actinidia rufa</name>
    <dbReference type="NCBI Taxonomy" id="165716"/>
    <lineage>
        <taxon>Eukaryota</taxon>
        <taxon>Viridiplantae</taxon>
        <taxon>Streptophyta</taxon>
        <taxon>Embryophyta</taxon>
        <taxon>Tracheophyta</taxon>
        <taxon>Spermatophyta</taxon>
        <taxon>Magnoliopsida</taxon>
        <taxon>eudicotyledons</taxon>
        <taxon>Gunneridae</taxon>
        <taxon>Pentapetalae</taxon>
        <taxon>asterids</taxon>
        <taxon>Ericales</taxon>
        <taxon>Actinidiaceae</taxon>
        <taxon>Actinidia</taxon>
    </lineage>
</organism>
<dbReference type="Proteomes" id="UP000585474">
    <property type="component" value="Unassembled WGS sequence"/>
</dbReference>
<reference evidence="2" key="1">
    <citation type="submission" date="2019-07" db="EMBL/GenBank/DDBJ databases">
        <title>De Novo Assembly of kiwifruit Actinidia rufa.</title>
        <authorList>
            <person name="Sugita-Konishi S."/>
            <person name="Sato K."/>
            <person name="Mori E."/>
            <person name="Abe Y."/>
            <person name="Kisaki G."/>
            <person name="Hamano K."/>
            <person name="Suezawa K."/>
            <person name="Otani M."/>
            <person name="Fukuda T."/>
            <person name="Manabe T."/>
            <person name="Gomi K."/>
            <person name="Tabuchi M."/>
            <person name="Akimitsu K."/>
            <person name="Kataoka I."/>
        </authorList>
    </citation>
    <scope>NUCLEOTIDE SEQUENCE [LARGE SCALE GENOMIC DNA]</scope>
    <source>
        <strain evidence="2">cv. Fuchu</strain>
    </source>
</reference>